<gene>
    <name evidence="1" type="ORF">PsorP6_002650</name>
</gene>
<reference evidence="1 2" key="1">
    <citation type="journal article" date="2022" name="bioRxiv">
        <title>The genome of the oomycete Peronosclerospora sorghi, a cosmopolitan pathogen of maize and sorghum, is inflated with dispersed pseudogenes.</title>
        <authorList>
            <person name="Fletcher K."/>
            <person name="Martin F."/>
            <person name="Isakeit T."/>
            <person name="Cavanaugh K."/>
            <person name="Magill C."/>
            <person name="Michelmore R."/>
        </authorList>
    </citation>
    <scope>NUCLEOTIDE SEQUENCE [LARGE SCALE GENOMIC DNA]</scope>
    <source>
        <strain evidence="1">P6</strain>
    </source>
</reference>
<accession>A0ACC0WSW8</accession>
<evidence type="ECO:0000313" key="2">
    <source>
        <dbReference type="Proteomes" id="UP001163321"/>
    </source>
</evidence>
<sequence>MKVAKLNKQPQNRFVIAKLTSSASGSGFSMVNCILAFFTRGKSSSGSNALTHIPLGADGFNEIFVLKMLPSSGIVMLSVTFRMVPSTEQRTPCFSRSALHLLPPFPITNPYWNMIRNRNSLAKIHCCGNSQRKIVNRIDKKILQKYRWAMLSGR</sequence>
<organism evidence="1 2">
    <name type="scientific">Peronosclerospora sorghi</name>
    <dbReference type="NCBI Taxonomy" id="230839"/>
    <lineage>
        <taxon>Eukaryota</taxon>
        <taxon>Sar</taxon>
        <taxon>Stramenopiles</taxon>
        <taxon>Oomycota</taxon>
        <taxon>Peronosporomycetes</taxon>
        <taxon>Peronosporales</taxon>
        <taxon>Peronosporaceae</taxon>
        <taxon>Peronosclerospora</taxon>
    </lineage>
</organism>
<keyword evidence="2" id="KW-1185">Reference proteome</keyword>
<comment type="caution">
    <text evidence="1">The sequence shown here is derived from an EMBL/GenBank/DDBJ whole genome shotgun (WGS) entry which is preliminary data.</text>
</comment>
<protein>
    <submittedName>
        <fullName evidence="1">Uncharacterized protein</fullName>
    </submittedName>
</protein>
<dbReference type="Proteomes" id="UP001163321">
    <property type="component" value="Chromosome 1"/>
</dbReference>
<dbReference type="EMBL" id="CM047580">
    <property type="protein sequence ID" value="KAI9921125.1"/>
    <property type="molecule type" value="Genomic_DNA"/>
</dbReference>
<name>A0ACC0WSW8_9STRA</name>
<evidence type="ECO:0000313" key="1">
    <source>
        <dbReference type="EMBL" id="KAI9921125.1"/>
    </source>
</evidence>
<proteinExistence type="predicted"/>